<reference evidence="1 2" key="1">
    <citation type="submission" date="2014-09" db="EMBL/GenBank/DDBJ databases">
        <title>Genome sequencing and annotation of Bacillus Okhensis strain Kh10-101T.</title>
        <authorList>
            <person name="Prakash J.S."/>
        </authorList>
    </citation>
    <scope>NUCLEOTIDE SEQUENCE [LARGE SCALE GENOMIC DNA]</scope>
    <source>
        <strain evidence="2">Kh10-101T</strain>
    </source>
</reference>
<dbReference type="STRING" id="333138.LQ50_17605"/>
<gene>
    <name evidence="1" type="ORF">LQ50_17605</name>
</gene>
<accession>A0A0B0IH45</accession>
<name>A0A0B0IH45_9BACI</name>
<dbReference type="AlphaFoldDB" id="A0A0B0IH45"/>
<dbReference type="Pfam" id="PF10730">
    <property type="entry name" value="DUF2521"/>
    <property type="match status" value="1"/>
</dbReference>
<dbReference type="OrthoDB" id="2915109at2"/>
<evidence type="ECO:0008006" key="3">
    <source>
        <dbReference type="Google" id="ProtNLM"/>
    </source>
</evidence>
<dbReference type="InterPro" id="IPR019667">
    <property type="entry name" value="Uncharacterised_YbaK"/>
</dbReference>
<dbReference type="RefSeq" id="WP_034631438.1">
    <property type="nucleotide sequence ID" value="NZ_JRJU01000025.1"/>
</dbReference>
<sequence>MMTVTLLSEKRREKQWKFERSVLRSLSLKKLQVNVEEHFKAVVPFHFLSHPFLLDPCMDMAIDAYLLGAEYSKFGYLGESIADVKHRCDDEVTEITHCIFNLLQGWLIESDYLLDSLQVATEAFVDHWWTKGFSEGQKRYRLRLH</sequence>
<comment type="caution">
    <text evidence="1">The sequence shown here is derived from an EMBL/GenBank/DDBJ whole genome shotgun (WGS) entry which is preliminary data.</text>
</comment>
<dbReference type="EMBL" id="JRJU01000025">
    <property type="protein sequence ID" value="KHF38991.1"/>
    <property type="molecule type" value="Genomic_DNA"/>
</dbReference>
<evidence type="ECO:0000313" key="1">
    <source>
        <dbReference type="EMBL" id="KHF38991.1"/>
    </source>
</evidence>
<evidence type="ECO:0000313" key="2">
    <source>
        <dbReference type="Proteomes" id="UP000030832"/>
    </source>
</evidence>
<proteinExistence type="predicted"/>
<protein>
    <recommendedName>
        <fullName evidence="3">YbaK family protein</fullName>
    </recommendedName>
</protein>
<keyword evidence="2" id="KW-1185">Reference proteome</keyword>
<organism evidence="1 2">
    <name type="scientific">Halalkalibacter okhensis</name>
    <dbReference type="NCBI Taxonomy" id="333138"/>
    <lineage>
        <taxon>Bacteria</taxon>
        <taxon>Bacillati</taxon>
        <taxon>Bacillota</taxon>
        <taxon>Bacilli</taxon>
        <taxon>Bacillales</taxon>
        <taxon>Bacillaceae</taxon>
        <taxon>Halalkalibacter</taxon>
    </lineage>
</organism>
<dbReference type="Proteomes" id="UP000030832">
    <property type="component" value="Unassembled WGS sequence"/>
</dbReference>
<dbReference type="eggNOG" id="ENOG5032QTK">
    <property type="taxonomic scope" value="Bacteria"/>
</dbReference>